<proteinExistence type="predicted"/>
<dbReference type="EMBL" id="QJKJ01005435">
    <property type="protein sequence ID" value="RDX90310.1"/>
    <property type="molecule type" value="Genomic_DNA"/>
</dbReference>
<protein>
    <submittedName>
        <fullName evidence="2">Uncharacterized protein</fullName>
    </submittedName>
</protein>
<evidence type="ECO:0000313" key="2">
    <source>
        <dbReference type="EMBL" id="RDX90310.1"/>
    </source>
</evidence>
<reference evidence="2" key="1">
    <citation type="submission" date="2018-05" db="EMBL/GenBank/DDBJ databases">
        <title>Draft genome of Mucuna pruriens seed.</title>
        <authorList>
            <person name="Nnadi N.E."/>
            <person name="Vos R."/>
            <person name="Hasami M.H."/>
            <person name="Devisetty U.K."/>
            <person name="Aguiy J.C."/>
        </authorList>
    </citation>
    <scope>NUCLEOTIDE SEQUENCE [LARGE SCALE GENOMIC DNA]</scope>
    <source>
        <strain evidence="2">JCA_2017</strain>
    </source>
</reference>
<keyword evidence="3" id="KW-1185">Reference proteome</keyword>
<dbReference type="AlphaFoldDB" id="A0A371GIH4"/>
<dbReference type="Proteomes" id="UP000257109">
    <property type="component" value="Unassembled WGS sequence"/>
</dbReference>
<evidence type="ECO:0000256" key="1">
    <source>
        <dbReference type="SAM" id="MobiDB-lite"/>
    </source>
</evidence>
<feature type="region of interest" description="Disordered" evidence="1">
    <location>
        <begin position="175"/>
        <end position="214"/>
    </location>
</feature>
<accession>A0A371GIH4</accession>
<feature type="region of interest" description="Disordered" evidence="1">
    <location>
        <begin position="106"/>
        <end position="129"/>
    </location>
</feature>
<organism evidence="2 3">
    <name type="scientific">Mucuna pruriens</name>
    <name type="common">Velvet bean</name>
    <name type="synonym">Dolichos pruriens</name>
    <dbReference type="NCBI Taxonomy" id="157652"/>
    <lineage>
        <taxon>Eukaryota</taxon>
        <taxon>Viridiplantae</taxon>
        <taxon>Streptophyta</taxon>
        <taxon>Embryophyta</taxon>
        <taxon>Tracheophyta</taxon>
        <taxon>Spermatophyta</taxon>
        <taxon>Magnoliopsida</taxon>
        <taxon>eudicotyledons</taxon>
        <taxon>Gunneridae</taxon>
        <taxon>Pentapetalae</taxon>
        <taxon>rosids</taxon>
        <taxon>fabids</taxon>
        <taxon>Fabales</taxon>
        <taxon>Fabaceae</taxon>
        <taxon>Papilionoideae</taxon>
        <taxon>50 kb inversion clade</taxon>
        <taxon>NPAAA clade</taxon>
        <taxon>indigoferoid/millettioid clade</taxon>
        <taxon>Phaseoleae</taxon>
        <taxon>Mucuna</taxon>
    </lineage>
</organism>
<name>A0A371GIH4_MUCPR</name>
<gene>
    <name evidence="2" type="ORF">CR513_27839</name>
</gene>
<sequence>MDDLKVAGEWEEELRRQLVVVKAIVEKPRGVAAPSPAPSTQAFWAQPFNEEIDETTIPPNFRKVAIPRDPTRCSHELASHTPASIHKILQRPRNIFRLPVHGKQDEMLGSSRPLRHPIEQGKTSQKLPSPAFQKGLRASQFNDSLALRKPVSMEEIRTRVEKHIEVEKDKADWLEAERQLNTHDTQPAPQSGHRGEIKYQPKLKDYPLTLTPPA</sequence>
<feature type="non-terminal residue" evidence="2">
    <location>
        <position position="1"/>
    </location>
</feature>
<feature type="compositionally biased region" description="Basic and acidic residues" evidence="1">
    <location>
        <begin position="193"/>
        <end position="205"/>
    </location>
</feature>
<dbReference type="OrthoDB" id="1434155at2759"/>
<evidence type="ECO:0000313" key="3">
    <source>
        <dbReference type="Proteomes" id="UP000257109"/>
    </source>
</evidence>
<comment type="caution">
    <text evidence="2">The sequence shown here is derived from an EMBL/GenBank/DDBJ whole genome shotgun (WGS) entry which is preliminary data.</text>
</comment>